<name>A0A6S6SWQ6_9GAMM</name>
<gene>
    <name evidence="1" type="ORF">HELGO_WM32791</name>
</gene>
<dbReference type="AlphaFoldDB" id="A0A6S6SWQ6"/>
<protein>
    <submittedName>
        <fullName evidence="1">Uncharacterized protein</fullName>
    </submittedName>
</protein>
<reference evidence="1" key="1">
    <citation type="submission" date="2020-01" db="EMBL/GenBank/DDBJ databases">
        <authorList>
            <person name="Meier V. D."/>
            <person name="Meier V D."/>
        </authorList>
    </citation>
    <scope>NUCLEOTIDE SEQUENCE</scope>
    <source>
        <strain evidence="1">HLG_WM_MAG_09</strain>
    </source>
</reference>
<sequence>MGCKGSMINARKKPVKTRLVIAIFAVSIVRPQLV</sequence>
<evidence type="ECO:0000313" key="1">
    <source>
        <dbReference type="EMBL" id="CAA6810534.1"/>
    </source>
</evidence>
<organism evidence="1">
    <name type="scientific">uncultured Thiotrichaceae bacterium</name>
    <dbReference type="NCBI Taxonomy" id="298394"/>
    <lineage>
        <taxon>Bacteria</taxon>
        <taxon>Pseudomonadati</taxon>
        <taxon>Pseudomonadota</taxon>
        <taxon>Gammaproteobacteria</taxon>
        <taxon>Thiotrichales</taxon>
        <taxon>Thiotrichaceae</taxon>
        <taxon>environmental samples</taxon>
    </lineage>
</organism>
<proteinExistence type="predicted"/>
<dbReference type="EMBL" id="CACVAT010000152">
    <property type="protein sequence ID" value="CAA6810534.1"/>
    <property type="molecule type" value="Genomic_DNA"/>
</dbReference>
<accession>A0A6S6SWQ6</accession>